<evidence type="ECO:0000313" key="2">
    <source>
        <dbReference type="EMBL" id="CAD1831408.1"/>
    </source>
</evidence>
<protein>
    <submittedName>
        <fullName evidence="2">Uncharacterized protein</fullName>
    </submittedName>
</protein>
<sequence>MLSPLPVQTPPSSPLTAEAALQLFFFSPLQSSSTASDDDALCRLPRLSRHLPSLLPRLFQRLRRRRLFADVDAAENPFTAVDDEERSDSFAALFAAESDHSLAGADAAATSVDLLARRNAASLILEVVSTASTAVKRLGLEAIGDNAGVALGVARSGDVEDGVPEDLLGECGGERRLDSDRTVEGGGAVGEVDGQQDERSGEGGGCSGEGRGFQPLEATWKKKASRMQASTSTRATAKACRVLRERGEEKGEREISRGG</sequence>
<proteinExistence type="predicted"/>
<dbReference type="AlphaFoldDB" id="A0A6V7PL81"/>
<name>A0A6V7PL81_ANACO</name>
<feature type="region of interest" description="Disordered" evidence="1">
    <location>
        <begin position="171"/>
        <end position="259"/>
    </location>
</feature>
<evidence type="ECO:0000256" key="1">
    <source>
        <dbReference type="SAM" id="MobiDB-lite"/>
    </source>
</evidence>
<reference evidence="2" key="1">
    <citation type="submission" date="2020-07" db="EMBL/GenBank/DDBJ databases">
        <authorList>
            <person name="Lin J."/>
        </authorList>
    </citation>
    <scope>NUCLEOTIDE SEQUENCE</scope>
</reference>
<dbReference type="EMBL" id="LR862149">
    <property type="protein sequence ID" value="CAD1831408.1"/>
    <property type="molecule type" value="Genomic_DNA"/>
</dbReference>
<feature type="compositionally biased region" description="Basic and acidic residues" evidence="1">
    <location>
        <begin position="172"/>
        <end position="183"/>
    </location>
</feature>
<organism evidence="2">
    <name type="scientific">Ananas comosus var. bracteatus</name>
    <name type="common">red pineapple</name>
    <dbReference type="NCBI Taxonomy" id="296719"/>
    <lineage>
        <taxon>Eukaryota</taxon>
        <taxon>Viridiplantae</taxon>
        <taxon>Streptophyta</taxon>
        <taxon>Embryophyta</taxon>
        <taxon>Tracheophyta</taxon>
        <taxon>Spermatophyta</taxon>
        <taxon>Magnoliopsida</taxon>
        <taxon>Liliopsida</taxon>
        <taxon>Poales</taxon>
        <taxon>Bromeliaceae</taxon>
        <taxon>Bromelioideae</taxon>
        <taxon>Ananas</taxon>
    </lineage>
</organism>
<feature type="compositionally biased region" description="Gly residues" evidence="1">
    <location>
        <begin position="202"/>
        <end position="211"/>
    </location>
</feature>
<gene>
    <name evidence="2" type="ORF">CB5_LOCUS14619</name>
</gene>
<feature type="compositionally biased region" description="Basic and acidic residues" evidence="1">
    <location>
        <begin position="242"/>
        <end position="259"/>
    </location>
</feature>
<accession>A0A6V7PL81</accession>